<evidence type="ECO:0000313" key="3">
    <source>
        <dbReference type="Proteomes" id="UP000564885"/>
    </source>
</evidence>
<evidence type="ECO:0000256" key="1">
    <source>
        <dbReference type="SAM" id="Phobius"/>
    </source>
</evidence>
<organism evidence="2 3">
    <name type="scientific">Enterovirga aerilata</name>
    <dbReference type="NCBI Taxonomy" id="2730920"/>
    <lineage>
        <taxon>Bacteria</taxon>
        <taxon>Pseudomonadati</taxon>
        <taxon>Pseudomonadota</taxon>
        <taxon>Alphaproteobacteria</taxon>
        <taxon>Hyphomicrobiales</taxon>
        <taxon>Methylobacteriaceae</taxon>
        <taxon>Enterovirga</taxon>
    </lineage>
</organism>
<dbReference type="EMBL" id="JABEPP010000003">
    <property type="protein sequence ID" value="NNM72943.1"/>
    <property type="molecule type" value="Genomic_DNA"/>
</dbReference>
<keyword evidence="1" id="KW-0812">Transmembrane</keyword>
<keyword evidence="3" id="KW-1185">Reference proteome</keyword>
<reference evidence="2 3" key="1">
    <citation type="submission" date="2020-04" db="EMBL/GenBank/DDBJ databases">
        <title>Enterovirga sp. isolate from soil.</title>
        <authorList>
            <person name="Chea S."/>
            <person name="Kim D.-U."/>
        </authorList>
    </citation>
    <scope>NUCLEOTIDE SEQUENCE [LARGE SCALE GENOMIC DNA]</scope>
    <source>
        <strain evidence="2 3">DB1703</strain>
    </source>
</reference>
<sequence length="67" mass="7074">MLGNLYGALRDAGVPDDKAQKAAEEVATCKDEIATIKGDIQLLKWMLGFVLASVIGGFGIVIRLLVG</sequence>
<feature type="transmembrane region" description="Helical" evidence="1">
    <location>
        <begin position="45"/>
        <end position="66"/>
    </location>
</feature>
<proteinExistence type="predicted"/>
<dbReference type="RefSeq" id="WP_171218454.1">
    <property type="nucleotide sequence ID" value="NZ_JABEPP010000003.1"/>
</dbReference>
<dbReference type="AlphaFoldDB" id="A0A849IG95"/>
<comment type="caution">
    <text evidence="2">The sequence shown here is derived from an EMBL/GenBank/DDBJ whole genome shotgun (WGS) entry which is preliminary data.</text>
</comment>
<dbReference type="Proteomes" id="UP000564885">
    <property type="component" value="Unassembled WGS sequence"/>
</dbReference>
<gene>
    <name evidence="2" type="ORF">HJG44_11195</name>
</gene>
<accession>A0A849IG95</accession>
<evidence type="ECO:0000313" key="2">
    <source>
        <dbReference type="EMBL" id="NNM72943.1"/>
    </source>
</evidence>
<keyword evidence="1" id="KW-0472">Membrane</keyword>
<keyword evidence="1" id="KW-1133">Transmembrane helix</keyword>
<protein>
    <submittedName>
        <fullName evidence="2">Integrase</fullName>
    </submittedName>
</protein>
<name>A0A849IG95_9HYPH</name>